<dbReference type="PROSITE" id="PS00622">
    <property type="entry name" value="HTH_LUXR_1"/>
    <property type="match status" value="1"/>
</dbReference>
<feature type="modified residue" description="4-aspartylphosphate" evidence="5">
    <location>
        <position position="58"/>
    </location>
</feature>
<evidence type="ECO:0000313" key="9">
    <source>
        <dbReference type="Proteomes" id="UP001056035"/>
    </source>
</evidence>
<dbReference type="Pfam" id="PF00196">
    <property type="entry name" value="GerE"/>
    <property type="match status" value="1"/>
</dbReference>
<reference evidence="8 9" key="1">
    <citation type="submission" date="2022-06" db="EMBL/GenBank/DDBJ databases">
        <title>Paraconexibacter antarcticus.</title>
        <authorList>
            <person name="Kim C.S."/>
        </authorList>
    </citation>
    <scope>NUCLEOTIDE SEQUENCE [LARGE SCALE GENOMIC DNA]</scope>
    <source>
        <strain evidence="8 9">02-257</strain>
    </source>
</reference>
<dbReference type="PRINTS" id="PR00038">
    <property type="entry name" value="HTHLUXR"/>
</dbReference>
<dbReference type="InterPro" id="IPR058245">
    <property type="entry name" value="NreC/VraR/RcsB-like_REC"/>
</dbReference>
<sequence>MPERRVSVWLAEDHPLFLNGLTLAVKGRPDLEFAGSSTDGREALTRVRETRPDVLVLDLRLPELDGAAVLNAISREELPTKVLVLSAHVESHLVYDALAAGASGFLSKLTPAQVVCDGIAAVARGESVLPQELQPGLLAEIRGRREADGPRLTEREQEILRLLADGLSAPRIAESLHLSPATVRTYLQSLYEKLDVSTQAAAVAVAMRQGLLE</sequence>
<evidence type="ECO:0000256" key="3">
    <source>
        <dbReference type="ARBA" id="ARBA00023125"/>
    </source>
</evidence>
<keyword evidence="2" id="KW-0805">Transcription regulation</keyword>
<dbReference type="Gene3D" id="3.40.50.2300">
    <property type="match status" value="1"/>
</dbReference>
<accession>A0ABY5DYP8</accession>
<dbReference type="PANTHER" id="PTHR43214:SF24">
    <property type="entry name" value="TRANSCRIPTIONAL REGULATORY PROTEIN NARL-RELATED"/>
    <property type="match status" value="1"/>
</dbReference>
<dbReference type="Pfam" id="PF00072">
    <property type="entry name" value="Response_reg"/>
    <property type="match status" value="1"/>
</dbReference>
<dbReference type="SMART" id="SM00448">
    <property type="entry name" value="REC"/>
    <property type="match status" value="1"/>
</dbReference>
<dbReference type="PROSITE" id="PS50043">
    <property type="entry name" value="HTH_LUXR_2"/>
    <property type="match status" value="1"/>
</dbReference>
<dbReference type="PANTHER" id="PTHR43214">
    <property type="entry name" value="TWO-COMPONENT RESPONSE REGULATOR"/>
    <property type="match status" value="1"/>
</dbReference>
<dbReference type="PROSITE" id="PS50110">
    <property type="entry name" value="RESPONSE_REGULATORY"/>
    <property type="match status" value="1"/>
</dbReference>
<evidence type="ECO:0000259" key="7">
    <source>
        <dbReference type="PROSITE" id="PS50110"/>
    </source>
</evidence>
<dbReference type="InterPro" id="IPR000792">
    <property type="entry name" value="Tscrpt_reg_LuxR_C"/>
</dbReference>
<evidence type="ECO:0000256" key="2">
    <source>
        <dbReference type="ARBA" id="ARBA00023015"/>
    </source>
</evidence>
<feature type="domain" description="HTH luxR-type" evidence="6">
    <location>
        <begin position="145"/>
        <end position="210"/>
    </location>
</feature>
<keyword evidence="4" id="KW-0804">Transcription</keyword>
<dbReference type="CDD" id="cd06170">
    <property type="entry name" value="LuxR_C_like"/>
    <property type="match status" value="1"/>
</dbReference>
<keyword evidence="1 5" id="KW-0597">Phosphoprotein</keyword>
<dbReference type="EMBL" id="CP098502">
    <property type="protein sequence ID" value="UTI66821.1"/>
    <property type="molecule type" value="Genomic_DNA"/>
</dbReference>
<dbReference type="InterPro" id="IPR001789">
    <property type="entry name" value="Sig_transdc_resp-reg_receiver"/>
</dbReference>
<gene>
    <name evidence="8" type="ORF">NBH00_11575</name>
</gene>
<proteinExistence type="predicted"/>
<dbReference type="InterPro" id="IPR039420">
    <property type="entry name" value="WalR-like"/>
</dbReference>
<dbReference type="InterPro" id="IPR016032">
    <property type="entry name" value="Sig_transdc_resp-reg_C-effctor"/>
</dbReference>
<feature type="domain" description="Response regulatory" evidence="7">
    <location>
        <begin position="7"/>
        <end position="123"/>
    </location>
</feature>
<dbReference type="InterPro" id="IPR011006">
    <property type="entry name" value="CheY-like_superfamily"/>
</dbReference>
<dbReference type="Proteomes" id="UP001056035">
    <property type="component" value="Chromosome"/>
</dbReference>
<evidence type="ECO:0000256" key="4">
    <source>
        <dbReference type="ARBA" id="ARBA00023163"/>
    </source>
</evidence>
<dbReference type="RefSeq" id="WP_254573476.1">
    <property type="nucleotide sequence ID" value="NZ_CP098502.1"/>
</dbReference>
<dbReference type="CDD" id="cd17535">
    <property type="entry name" value="REC_NarL-like"/>
    <property type="match status" value="1"/>
</dbReference>
<keyword evidence="3" id="KW-0238">DNA-binding</keyword>
<evidence type="ECO:0000256" key="5">
    <source>
        <dbReference type="PROSITE-ProRule" id="PRU00169"/>
    </source>
</evidence>
<evidence type="ECO:0000313" key="8">
    <source>
        <dbReference type="EMBL" id="UTI66821.1"/>
    </source>
</evidence>
<dbReference type="SUPFAM" id="SSF52172">
    <property type="entry name" value="CheY-like"/>
    <property type="match status" value="1"/>
</dbReference>
<organism evidence="8 9">
    <name type="scientific">Paraconexibacter antarcticus</name>
    <dbReference type="NCBI Taxonomy" id="2949664"/>
    <lineage>
        <taxon>Bacteria</taxon>
        <taxon>Bacillati</taxon>
        <taxon>Actinomycetota</taxon>
        <taxon>Thermoleophilia</taxon>
        <taxon>Solirubrobacterales</taxon>
        <taxon>Paraconexibacteraceae</taxon>
        <taxon>Paraconexibacter</taxon>
    </lineage>
</organism>
<evidence type="ECO:0000256" key="1">
    <source>
        <dbReference type="ARBA" id="ARBA00022553"/>
    </source>
</evidence>
<protein>
    <submittedName>
        <fullName evidence="8">Response regulator transcription factor</fullName>
    </submittedName>
</protein>
<keyword evidence="9" id="KW-1185">Reference proteome</keyword>
<name>A0ABY5DYP8_9ACTN</name>
<evidence type="ECO:0000259" key="6">
    <source>
        <dbReference type="PROSITE" id="PS50043"/>
    </source>
</evidence>
<dbReference type="SUPFAM" id="SSF46894">
    <property type="entry name" value="C-terminal effector domain of the bipartite response regulators"/>
    <property type="match status" value="1"/>
</dbReference>
<dbReference type="SMART" id="SM00421">
    <property type="entry name" value="HTH_LUXR"/>
    <property type="match status" value="1"/>
</dbReference>